<dbReference type="PANTHER" id="PTHR14845">
    <property type="entry name" value="COILED-COIL DOMAIN-CONTAINING 166"/>
    <property type="match status" value="1"/>
</dbReference>
<proteinExistence type="predicted"/>
<evidence type="ECO:0000313" key="5">
    <source>
        <dbReference type="EMBL" id="CAE1156967.1"/>
    </source>
</evidence>
<dbReference type="Proteomes" id="UP000597762">
    <property type="component" value="Unassembled WGS sequence"/>
</dbReference>
<sequence>MPPPKRDKKSVTPQPQEARIEDKPPAELSEKETILTNHLEEITNELERCRVRVTELQNFNKWLEDEATKTRIESHEYMNYMGKKTNKRQMAIITLSDHNKEIIKNIKEEKKQMEEEYEEKKKDLETILLGKQHVLVKTKQQMNELNECKVLREEQFSKIQELEDEMVNTRNQHAKSIQALKENFLHDKEKFRLEAETKIRTLQQEANKEALRCLSEYTHNIQDENRVLRKQLLELLQKNHALLIHQKKLEKQQRELIQEQQYAVDLQKLRGRKLLNALKSEDPGCGHDYPGLAVSSLHSSS</sequence>
<organism evidence="5 6">
    <name type="scientific">Acanthosepion pharaonis</name>
    <name type="common">Pharaoh cuttlefish</name>
    <name type="synonym">Sepia pharaonis</name>
    <dbReference type="NCBI Taxonomy" id="158019"/>
    <lineage>
        <taxon>Eukaryota</taxon>
        <taxon>Metazoa</taxon>
        <taxon>Spiralia</taxon>
        <taxon>Lophotrochozoa</taxon>
        <taxon>Mollusca</taxon>
        <taxon>Cephalopoda</taxon>
        <taxon>Coleoidea</taxon>
        <taxon>Decapodiformes</taxon>
        <taxon>Sepiida</taxon>
        <taxon>Sepiina</taxon>
        <taxon>Sepiidae</taxon>
        <taxon>Acanthosepion</taxon>
    </lineage>
</organism>
<comment type="caution">
    <text evidence="5">The sequence shown here is derived from an EMBL/GenBank/DDBJ whole genome shotgun (WGS) entry which is preliminary data.</text>
</comment>
<feature type="coiled-coil region" evidence="2">
    <location>
        <begin position="96"/>
        <end position="212"/>
    </location>
</feature>
<evidence type="ECO:0000259" key="4">
    <source>
        <dbReference type="Pfam" id="PF14988"/>
    </source>
</evidence>
<evidence type="ECO:0000256" key="2">
    <source>
        <dbReference type="SAM" id="Coils"/>
    </source>
</evidence>
<protein>
    <recommendedName>
        <fullName evidence="4">DUF4515 domain-containing protein</fullName>
    </recommendedName>
</protein>
<keyword evidence="1 2" id="KW-0175">Coiled coil</keyword>
<dbReference type="PANTHER" id="PTHR14845:SF0">
    <property type="entry name" value="DUF4515 DOMAIN-CONTAINING PROTEIN"/>
    <property type="match status" value="1"/>
</dbReference>
<dbReference type="OrthoDB" id="2129492at2759"/>
<feature type="domain" description="DUF4515" evidence="4">
    <location>
        <begin position="74"/>
        <end position="263"/>
    </location>
</feature>
<dbReference type="InterPro" id="IPR032777">
    <property type="entry name" value="DUF4515"/>
</dbReference>
<dbReference type="Pfam" id="PF14988">
    <property type="entry name" value="DUF4515"/>
    <property type="match status" value="1"/>
</dbReference>
<gene>
    <name evidence="5" type="ORF">SPHA_4996</name>
</gene>
<dbReference type="AlphaFoldDB" id="A0A812ATZ8"/>
<feature type="region of interest" description="Disordered" evidence="3">
    <location>
        <begin position="281"/>
        <end position="301"/>
    </location>
</feature>
<keyword evidence="6" id="KW-1185">Reference proteome</keyword>
<evidence type="ECO:0000313" key="6">
    <source>
        <dbReference type="Proteomes" id="UP000597762"/>
    </source>
</evidence>
<reference evidence="5" key="1">
    <citation type="submission" date="2021-01" db="EMBL/GenBank/DDBJ databases">
        <authorList>
            <person name="Li R."/>
            <person name="Bekaert M."/>
        </authorList>
    </citation>
    <scope>NUCLEOTIDE SEQUENCE</scope>
    <source>
        <strain evidence="5">Farmed</strain>
    </source>
</reference>
<evidence type="ECO:0000256" key="1">
    <source>
        <dbReference type="ARBA" id="ARBA00023054"/>
    </source>
</evidence>
<dbReference type="EMBL" id="CAHIKZ030000166">
    <property type="protein sequence ID" value="CAE1156967.1"/>
    <property type="molecule type" value="Genomic_DNA"/>
</dbReference>
<feature type="compositionally biased region" description="Basic and acidic residues" evidence="3">
    <location>
        <begin position="18"/>
        <end position="30"/>
    </location>
</feature>
<evidence type="ECO:0000256" key="3">
    <source>
        <dbReference type="SAM" id="MobiDB-lite"/>
    </source>
</evidence>
<name>A0A812ATZ8_ACAPH</name>
<accession>A0A812ATZ8</accession>
<feature type="region of interest" description="Disordered" evidence="3">
    <location>
        <begin position="1"/>
        <end position="30"/>
    </location>
</feature>